<name>A0A9P7AKD3_9AGAM</name>
<feature type="transmembrane region" description="Helical" evidence="1">
    <location>
        <begin position="6"/>
        <end position="36"/>
    </location>
</feature>
<evidence type="ECO:0000313" key="2">
    <source>
        <dbReference type="EMBL" id="KAG1790210.1"/>
    </source>
</evidence>
<gene>
    <name evidence="2" type="ORF">HD556DRAFT_742332</name>
</gene>
<proteinExistence type="predicted"/>
<organism evidence="2 3">
    <name type="scientific">Suillus plorans</name>
    <dbReference type="NCBI Taxonomy" id="116603"/>
    <lineage>
        <taxon>Eukaryota</taxon>
        <taxon>Fungi</taxon>
        <taxon>Dikarya</taxon>
        <taxon>Basidiomycota</taxon>
        <taxon>Agaricomycotina</taxon>
        <taxon>Agaricomycetes</taxon>
        <taxon>Agaricomycetidae</taxon>
        <taxon>Boletales</taxon>
        <taxon>Suillineae</taxon>
        <taxon>Suillaceae</taxon>
        <taxon>Suillus</taxon>
    </lineage>
</organism>
<dbReference type="AlphaFoldDB" id="A0A9P7AKD3"/>
<keyword evidence="1" id="KW-0472">Membrane</keyword>
<evidence type="ECO:0000256" key="1">
    <source>
        <dbReference type="SAM" id="Phobius"/>
    </source>
</evidence>
<keyword evidence="1" id="KW-0812">Transmembrane</keyword>
<reference evidence="2" key="1">
    <citation type="journal article" date="2020" name="New Phytol.">
        <title>Comparative genomics reveals dynamic genome evolution in host specialist ectomycorrhizal fungi.</title>
        <authorList>
            <person name="Lofgren L.A."/>
            <person name="Nguyen N.H."/>
            <person name="Vilgalys R."/>
            <person name="Ruytinx J."/>
            <person name="Liao H.L."/>
            <person name="Branco S."/>
            <person name="Kuo A."/>
            <person name="LaButti K."/>
            <person name="Lipzen A."/>
            <person name="Andreopoulos W."/>
            <person name="Pangilinan J."/>
            <person name="Riley R."/>
            <person name="Hundley H."/>
            <person name="Na H."/>
            <person name="Barry K."/>
            <person name="Grigoriev I.V."/>
            <person name="Stajich J.E."/>
            <person name="Kennedy P.G."/>
        </authorList>
    </citation>
    <scope>NUCLEOTIDE SEQUENCE</scope>
    <source>
        <strain evidence="2">S12</strain>
    </source>
</reference>
<dbReference type="Proteomes" id="UP000719766">
    <property type="component" value="Unassembled WGS sequence"/>
</dbReference>
<comment type="caution">
    <text evidence="2">The sequence shown here is derived from an EMBL/GenBank/DDBJ whole genome shotgun (WGS) entry which is preliminary data.</text>
</comment>
<evidence type="ECO:0000313" key="3">
    <source>
        <dbReference type="Proteomes" id="UP000719766"/>
    </source>
</evidence>
<dbReference type="EMBL" id="JABBWE010000052">
    <property type="protein sequence ID" value="KAG1790210.1"/>
    <property type="molecule type" value="Genomic_DNA"/>
</dbReference>
<keyword evidence="1" id="KW-1133">Transmembrane helix</keyword>
<dbReference type="RefSeq" id="XP_041157185.1">
    <property type="nucleotide sequence ID" value="XM_041311483.1"/>
</dbReference>
<accession>A0A9P7AKD3</accession>
<sequence length="73" mass="8039">MGSLFYVMPLVLIGIRGCALIGNFPSAWQLLVSILFKRNVVYANSRRVMQAMSFVAYYMVNSNSRGVGGETTA</sequence>
<protein>
    <submittedName>
        <fullName evidence="2">Uncharacterized protein</fullName>
    </submittedName>
</protein>
<keyword evidence="3" id="KW-1185">Reference proteome</keyword>
<dbReference type="GeneID" id="64605247"/>